<keyword evidence="7 9" id="KW-0811">Translocation</keyword>
<keyword evidence="4 9" id="KW-0812">Transmembrane</keyword>
<dbReference type="GO" id="GO:0043953">
    <property type="term" value="P:protein transport by the Tat complex"/>
    <property type="evidence" value="ECO:0007669"/>
    <property type="project" value="UniProtKB-UniRule"/>
</dbReference>
<keyword evidence="2 9" id="KW-0813">Transport</keyword>
<dbReference type="PANTHER" id="PTHR42982">
    <property type="entry name" value="SEC-INDEPENDENT PROTEIN TRANSLOCASE PROTEIN TATA"/>
    <property type="match status" value="1"/>
</dbReference>
<dbReference type="AlphaFoldDB" id="A0A7V7KWD1"/>
<gene>
    <name evidence="9 11" type="primary">tatA</name>
    <name evidence="11" type="ORF">DT594_10940</name>
</gene>
<dbReference type="NCBIfam" id="TIGR01411">
    <property type="entry name" value="tatAE"/>
    <property type="match status" value="1"/>
</dbReference>
<evidence type="ECO:0000256" key="9">
    <source>
        <dbReference type="HAMAP-Rule" id="MF_00236"/>
    </source>
</evidence>
<feature type="region of interest" description="Disordered" evidence="10">
    <location>
        <begin position="45"/>
        <end position="76"/>
    </location>
</feature>
<keyword evidence="5 9" id="KW-0653">Protein transport</keyword>
<evidence type="ECO:0000256" key="4">
    <source>
        <dbReference type="ARBA" id="ARBA00022692"/>
    </source>
</evidence>
<evidence type="ECO:0000313" key="11">
    <source>
        <dbReference type="EMBL" id="KAA0693838.1"/>
    </source>
</evidence>
<dbReference type="Proteomes" id="UP000463138">
    <property type="component" value="Unassembled WGS sequence"/>
</dbReference>
<comment type="similarity">
    <text evidence="9">Belongs to the TatA/E family.</text>
</comment>
<proteinExistence type="inferred from homology"/>
<comment type="subcellular location">
    <subcellularLocation>
        <location evidence="1 9">Cell membrane</location>
        <topology evidence="1 9">Single-pass membrane protein</topology>
    </subcellularLocation>
</comment>
<dbReference type="GO" id="GO:0033281">
    <property type="term" value="C:TAT protein transport complex"/>
    <property type="evidence" value="ECO:0007669"/>
    <property type="project" value="UniProtKB-UniRule"/>
</dbReference>
<feature type="transmembrane region" description="Helical" evidence="9">
    <location>
        <begin position="6"/>
        <end position="24"/>
    </location>
</feature>
<sequence length="76" mass="8415">MGFGGISIWQLAIVLVIVILLFGTKRLKGVGSDLGEAIKGFRKSINTDEDKPNHEHKSADTLDVEPQRKQESHTKD</sequence>
<dbReference type="Gene3D" id="1.20.5.3310">
    <property type="match status" value="1"/>
</dbReference>
<dbReference type="HAMAP" id="MF_00236">
    <property type="entry name" value="TatA_E"/>
    <property type="match status" value="1"/>
</dbReference>
<evidence type="ECO:0000256" key="3">
    <source>
        <dbReference type="ARBA" id="ARBA00022475"/>
    </source>
</evidence>
<dbReference type="InterPro" id="IPR006312">
    <property type="entry name" value="TatA/E"/>
</dbReference>
<dbReference type="EMBL" id="QOVF01000003">
    <property type="protein sequence ID" value="KAA0693838.1"/>
    <property type="molecule type" value="Genomic_DNA"/>
</dbReference>
<evidence type="ECO:0000256" key="8">
    <source>
        <dbReference type="ARBA" id="ARBA00023136"/>
    </source>
</evidence>
<dbReference type="InterPro" id="IPR003369">
    <property type="entry name" value="TatA/B/E"/>
</dbReference>
<evidence type="ECO:0000256" key="10">
    <source>
        <dbReference type="SAM" id="MobiDB-lite"/>
    </source>
</evidence>
<evidence type="ECO:0000256" key="1">
    <source>
        <dbReference type="ARBA" id="ARBA00004162"/>
    </source>
</evidence>
<evidence type="ECO:0000256" key="7">
    <source>
        <dbReference type="ARBA" id="ARBA00023010"/>
    </source>
</evidence>
<reference evidence="11 12" key="1">
    <citation type="submission" date="2018-07" db="EMBL/GenBank/DDBJ databases">
        <title>Pseudomonas laoshanensis sp. nov., isolated from soil.</title>
        <authorList>
            <person name="Sun J."/>
            <person name="Yu L."/>
            <person name="Wang M."/>
            <person name="Zhang C."/>
        </authorList>
    </citation>
    <scope>NUCLEOTIDE SEQUENCE [LARGE SCALE GENOMIC DNA]</scope>
    <source>
        <strain evidence="11 12">Y22</strain>
    </source>
</reference>
<protein>
    <recommendedName>
        <fullName evidence="9">Sec-independent protein translocase protein TatA</fullName>
    </recommendedName>
</protein>
<dbReference type="RefSeq" id="WP_149332708.1">
    <property type="nucleotide sequence ID" value="NZ_JBHOFR010000008.1"/>
</dbReference>
<evidence type="ECO:0000313" key="12">
    <source>
        <dbReference type="Proteomes" id="UP000463138"/>
    </source>
</evidence>
<dbReference type="OrthoDB" id="7066617at2"/>
<comment type="subunit">
    <text evidence="9">The Tat system comprises two distinct complexes: a TatABC complex, containing multiple copies of TatA, TatB and TatC subunits, and a separate TatA complex, containing only TatA subunits. Substrates initially bind to the TatABC complex, which probably triggers association of the separate TatA complex to form the active translocon.</text>
</comment>
<dbReference type="PANTHER" id="PTHR42982:SF1">
    <property type="entry name" value="SEC-INDEPENDENT PROTEIN TRANSLOCASE PROTEIN TATA"/>
    <property type="match status" value="1"/>
</dbReference>
<organism evidence="11 12">
    <name type="scientific">Halopseudomonas laoshanensis</name>
    <dbReference type="NCBI Taxonomy" id="2268758"/>
    <lineage>
        <taxon>Bacteria</taxon>
        <taxon>Pseudomonadati</taxon>
        <taxon>Pseudomonadota</taxon>
        <taxon>Gammaproteobacteria</taxon>
        <taxon>Pseudomonadales</taxon>
        <taxon>Pseudomonadaceae</taxon>
        <taxon>Halopseudomonas</taxon>
    </lineage>
</organism>
<keyword evidence="12" id="KW-1185">Reference proteome</keyword>
<evidence type="ECO:0000256" key="6">
    <source>
        <dbReference type="ARBA" id="ARBA00022989"/>
    </source>
</evidence>
<dbReference type="GO" id="GO:0008320">
    <property type="term" value="F:protein transmembrane transporter activity"/>
    <property type="evidence" value="ECO:0007669"/>
    <property type="project" value="UniProtKB-UniRule"/>
</dbReference>
<dbReference type="Pfam" id="PF02416">
    <property type="entry name" value="TatA_B_E"/>
    <property type="match status" value="1"/>
</dbReference>
<evidence type="ECO:0000256" key="2">
    <source>
        <dbReference type="ARBA" id="ARBA00022448"/>
    </source>
</evidence>
<keyword evidence="6 9" id="KW-1133">Transmembrane helix</keyword>
<accession>A0A7V7KWD1</accession>
<keyword evidence="8 9" id="KW-0472">Membrane</keyword>
<name>A0A7V7KWD1_9GAMM</name>
<evidence type="ECO:0000256" key="5">
    <source>
        <dbReference type="ARBA" id="ARBA00022927"/>
    </source>
</evidence>
<keyword evidence="3 9" id="KW-1003">Cell membrane</keyword>
<comment type="function">
    <text evidence="9">Part of the twin-arginine translocation (Tat) system that transports large folded proteins containing a characteristic twin-arginine motif in their signal peptide across membranes. TatA could form the protein-conducting channel of the Tat system.</text>
</comment>
<comment type="caution">
    <text evidence="11">The sequence shown here is derived from an EMBL/GenBank/DDBJ whole genome shotgun (WGS) entry which is preliminary data.</text>
</comment>